<proteinExistence type="predicted"/>
<accession>A0A3E3K6D4</accession>
<name>A0A3E3K6D4_9FIRM</name>
<sequence length="255" mass="27837">MRHEENNRNNQTSETSDFLHDKMNTGQLFECIMTDLDLDPSCSPRSGMKYRARFIRRCLIKGMLAAAAVGLFVFSGTGIVQKPSISSVKAAPSSDASSAKVTFHVDALFPVSQVNASLNEKDIDVDVLGNQDYSLEVEENGYLLLDVVSISGIHATQEISIDSIDDQAPVILSHSHEGDNIEIHVKDIGDSGIDYNGIYARTDSSDMIRPTCCEPSEGLVVFPYPSEDMYIVIPDLNQNRLVSVLHPGIGTGAEE</sequence>
<keyword evidence="1" id="KW-0472">Membrane</keyword>
<organism evidence="2 3">
    <name type="scientific">Sellimonas intestinalis</name>
    <dbReference type="NCBI Taxonomy" id="1653434"/>
    <lineage>
        <taxon>Bacteria</taxon>
        <taxon>Bacillati</taxon>
        <taxon>Bacillota</taxon>
        <taxon>Clostridia</taxon>
        <taxon>Lachnospirales</taxon>
        <taxon>Lachnospiraceae</taxon>
        <taxon>Sellimonas</taxon>
    </lineage>
</organism>
<evidence type="ECO:0000313" key="2">
    <source>
        <dbReference type="EMBL" id="RGE90246.1"/>
    </source>
</evidence>
<reference evidence="2 3" key="1">
    <citation type="submission" date="2018-08" db="EMBL/GenBank/DDBJ databases">
        <title>A genome reference for cultivated species of the human gut microbiota.</title>
        <authorList>
            <person name="Zou Y."/>
            <person name="Xue W."/>
            <person name="Luo G."/>
        </authorList>
    </citation>
    <scope>NUCLEOTIDE SEQUENCE [LARGE SCALE GENOMIC DNA]</scope>
    <source>
        <strain evidence="2 3">AF37-2AT</strain>
    </source>
</reference>
<dbReference type="OrthoDB" id="9837390at2"/>
<dbReference type="GeneID" id="97192431"/>
<gene>
    <name evidence="2" type="ORF">DW016_03110</name>
</gene>
<evidence type="ECO:0000313" key="3">
    <source>
        <dbReference type="Proteomes" id="UP000261080"/>
    </source>
</evidence>
<keyword evidence="3" id="KW-1185">Reference proteome</keyword>
<dbReference type="EMBL" id="QVLX01000001">
    <property type="protein sequence ID" value="RGE90246.1"/>
    <property type="molecule type" value="Genomic_DNA"/>
</dbReference>
<dbReference type="AlphaFoldDB" id="A0A3E3K6D4"/>
<protein>
    <submittedName>
        <fullName evidence="2">Uncharacterized protein</fullName>
    </submittedName>
</protein>
<feature type="transmembrane region" description="Helical" evidence="1">
    <location>
        <begin position="58"/>
        <end position="80"/>
    </location>
</feature>
<keyword evidence="1" id="KW-1133">Transmembrane helix</keyword>
<evidence type="ECO:0000256" key="1">
    <source>
        <dbReference type="SAM" id="Phobius"/>
    </source>
</evidence>
<dbReference type="Proteomes" id="UP000261080">
    <property type="component" value="Unassembled WGS sequence"/>
</dbReference>
<dbReference type="RefSeq" id="WP_053770013.1">
    <property type="nucleotide sequence ID" value="NZ_CALBAT010000005.1"/>
</dbReference>
<comment type="caution">
    <text evidence="2">The sequence shown here is derived from an EMBL/GenBank/DDBJ whole genome shotgun (WGS) entry which is preliminary data.</text>
</comment>
<keyword evidence="1" id="KW-0812">Transmembrane</keyword>